<reference evidence="2" key="1">
    <citation type="submission" date="2020-01" db="EMBL/GenBank/DDBJ databases">
        <title>Genome sequence of Kobresia littledalei, the first chromosome-level genome in the family Cyperaceae.</title>
        <authorList>
            <person name="Qu G."/>
        </authorList>
    </citation>
    <scope>NUCLEOTIDE SEQUENCE</scope>
    <source>
        <strain evidence="2">C.B.Clarke</strain>
        <tissue evidence="2">Leaf</tissue>
    </source>
</reference>
<protein>
    <submittedName>
        <fullName evidence="2">F-box/LRR-repeat protein 13 isoform X1</fullName>
    </submittedName>
</protein>
<keyword evidence="3" id="KW-1185">Reference proteome</keyword>
<dbReference type="InterPro" id="IPR051341">
    <property type="entry name" value="Zyg-11_UBL_adapter"/>
</dbReference>
<dbReference type="InterPro" id="IPR006553">
    <property type="entry name" value="Leu-rich_rpt_Cys-con_subtyp"/>
</dbReference>
<evidence type="ECO:0000313" key="2">
    <source>
        <dbReference type="EMBL" id="KAF3328607.1"/>
    </source>
</evidence>
<proteinExistence type="predicted"/>
<dbReference type="AlphaFoldDB" id="A0A833QYC7"/>
<gene>
    <name evidence="2" type="ORF">FCM35_KLT05685</name>
</gene>
<dbReference type="EMBL" id="SWLB01000015">
    <property type="protein sequence ID" value="KAF3328607.1"/>
    <property type="molecule type" value="Genomic_DNA"/>
</dbReference>
<organism evidence="2 3">
    <name type="scientific">Carex littledalei</name>
    <dbReference type="NCBI Taxonomy" id="544730"/>
    <lineage>
        <taxon>Eukaryota</taxon>
        <taxon>Viridiplantae</taxon>
        <taxon>Streptophyta</taxon>
        <taxon>Embryophyta</taxon>
        <taxon>Tracheophyta</taxon>
        <taxon>Spermatophyta</taxon>
        <taxon>Magnoliopsida</taxon>
        <taxon>Liliopsida</taxon>
        <taxon>Poales</taxon>
        <taxon>Cyperaceae</taxon>
        <taxon>Cyperoideae</taxon>
        <taxon>Cariceae</taxon>
        <taxon>Carex</taxon>
        <taxon>Carex subgen. Euthyceras</taxon>
    </lineage>
</organism>
<dbReference type="OrthoDB" id="550575at2759"/>
<dbReference type="InterPro" id="IPR032675">
    <property type="entry name" value="LRR_dom_sf"/>
</dbReference>
<comment type="caution">
    <text evidence="2">The sequence shown here is derived from an EMBL/GenBank/DDBJ whole genome shotgun (WGS) entry which is preliminary data.</text>
</comment>
<dbReference type="Pfam" id="PF13516">
    <property type="entry name" value="LRR_6"/>
    <property type="match status" value="3"/>
</dbReference>
<dbReference type="SUPFAM" id="SSF52047">
    <property type="entry name" value="RNI-like"/>
    <property type="match status" value="1"/>
</dbReference>
<dbReference type="SUPFAM" id="SSF52058">
    <property type="entry name" value="L domain-like"/>
    <property type="match status" value="1"/>
</dbReference>
<dbReference type="InterPro" id="IPR001611">
    <property type="entry name" value="Leu-rich_rpt"/>
</dbReference>
<dbReference type="PANTHER" id="PTHR12904">
    <property type="match status" value="1"/>
</dbReference>
<evidence type="ECO:0000313" key="3">
    <source>
        <dbReference type="Proteomes" id="UP000623129"/>
    </source>
</evidence>
<evidence type="ECO:0000256" key="1">
    <source>
        <dbReference type="SAM" id="MobiDB-lite"/>
    </source>
</evidence>
<feature type="compositionally biased region" description="Basic and acidic residues" evidence="1">
    <location>
        <begin position="537"/>
        <end position="546"/>
    </location>
</feature>
<dbReference type="PANTHER" id="PTHR12904:SF23">
    <property type="entry name" value="PROTEIN ZER-1 HOMOLOG"/>
    <property type="match status" value="1"/>
</dbReference>
<dbReference type="SMART" id="SM00367">
    <property type="entry name" value="LRR_CC"/>
    <property type="match status" value="6"/>
</dbReference>
<dbReference type="Proteomes" id="UP000623129">
    <property type="component" value="Unassembled WGS sequence"/>
</dbReference>
<accession>A0A833QYC7</accession>
<sequence length="587" mass="64842">MAAPSLVEKCIEAATATAEAVERWRRLRRTLERLPSHLADQLLARLISRKLVFPSLLEVFQHSVEKINLSGEYMVDGEWLAYLGAFRCLHSLKLADCRGVSSSSIWPLAGIDALKELDLSRCEKFTDAGVKHIITIQSLEKLYLCQTGVTASGVMLLSSLSNLSVLDLGGISVTDKTLSSLQVLTKLEHLDLWGSRITDAGAPILKAFTRLGSLSLLWTTVTTLPLLPSLRTLNMSNCTINSIFKGPHSSGGVPLSKLIVSGSVFKNAEKALSGVDLNCVTSLDLSGSLSNSFDFLEKLENLEHLNLGFCGITDTTLETIAKNGDGLRYLDLKHTKVTSNGISVLAGAVPKLEFLSLASTMIDDSALSYISMMPSLQTLDLSQTRIKGYMHQGNNSVKMPSSCRLVDLIHLASLNLEGIQLRDEAINPLLNLRNLEYLYLKSEHLSDSSFQMLSSLSGLKCLGFQGAVLTDSGFLSYVPHENLKKLDLRDCWLLTQEAISSFCKRYPKIDLVHELNAFQVNSNTVRDQNQVKQRRARREEPKGASKAPFADERIKYTIEELIQLQHAMEPGYDIDLPHIPPELKRTE</sequence>
<name>A0A833QYC7_9POAL</name>
<dbReference type="Gene3D" id="3.80.10.10">
    <property type="entry name" value="Ribonuclease Inhibitor"/>
    <property type="match status" value="4"/>
</dbReference>
<feature type="region of interest" description="Disordered" evidence="1">
    <location>
        <begin position="526"/>
        <end position="546"/>
    </location>
</feature>